<evidence type="ECO:0000313" key="1">
    <source>
        <dbReference type="EMBL" id="GCE03900.1"/>
    </source>
</evidence>
<gene>
    <name evidence="1" type="ORF">KDAU_12290</name>
</gene>
<dbReference type="AlphaFoldDB" id="A0A401ZAK4"/>
<evidence type="ECO:0000313" key="2">
    <source>
        <dbReference type="Proteomes" id="UP000287224"/>
    </source>
</evidence>
<comment type="caution">
    <text evidence="1">The sequence shown here is derived from an EMBL/GenBank/DDBJ whole genome shotgun (WGS) entry which is preliminary data.</text>
</comment>
<protein>
    <submittedName>
        <fullName evidence="1">Uncharacterized protein</fullName>
    </submittedName>
</protein>
<name>A0A401ZAK4_9CHLR</name>
<reference evidence="2" key="1">
    <citation type="submission" date="2018-12" db="EMBL/GenBank/DDBJ databases">
        <title>Tengunoibacter tsumagoiensis gen. nov., sp. nov., Dictyobacter kobayashii sp. nov., D. alpinus sp. nov., and D. joshuensis sp. nov. and description of Dictyobacteraceae fam. nov. within the order Ktedonobacterales isolated from Tengu-no-mugimeshi.</title>
        <authorList>
            <person name="Wang C.M."/>
            <person name="Zheng Y."/>
            <person name="Sakai Y."/>
            <person name="Toyoda A."/>
            <person name="Minakuchi Y."/>
            <person name="Abe K."/>
            <person name="Yokota A."/>
            <person name="Yabe S."/>
        </authorList>
    </citation>
    <scope>NUCLEOTIDE SEQUENCE [LARGE SCALE GENOMIC DNA]</scope>
    <source>
        <strain evidence="2">S-27</strain>
    </source>
</reference>
<keyword evidence="2" id="KW-1185">Reference proteome</keyword>
<dbReference type="Proteomes" id="UP000287224">
    <property type="component" value="Unassembled WGS sequence"/>
</dbReference>
<sequence length="71" mass="7853">MWLPSGNPEQVCRVGGIYTWGKGSLRDKAGASPAPTGRFFSCLWNENGVVWRLQSRGKPGTYGAFLFLFVE</sequence>
<accession>A0A401ZAK4</accession>
<organism evidence="1 2">
    <name type="scientific">Dictyobacter aurantiacus</name>
    <dbReference type="NCBI Taxonomy" id="1936993"/>
    <lineage>
        <taxon>Bacteria</taxon>
        <taxon>Bacillati</taxon>
        <taxon>Chloroflexota</taxon>
        <taxon>Ktedonobacteria</taxon>
        <taxon>Ktedonobacterales</taxon>
        <taxon>Dictyobacteraceae</taxon>
        <taxon>Dictyobacter</taxon>
    </lineage>
</organism>
<proteinExistence type="predicted"/>
<dbReference type="EMBL" id="BIFQ01000001">
    <property type="protein sequence ID" value="GCE03900.1"/>
    <property type="molecule type" value="Genomic_DNA"/>
</dbReference>